<proteinExistence type="predicted"/>
<evidence type="ECO:0000313" key="3">
    <source>
        <dbReference type="Proteomes" id="UP000007266"/>
    </source>
</evidence>
<keyword evidence="3" id="KW-1185">Reference proteome</keyword>
<feature type="compositionally biased region" description="Polar residues" evidence="1">
    <location>
        <begin position="74"/>
        <end position="83"/>
    </location>
</feature>
<gene>
    <name evidence="2" type="primary">GLEAN_08536</name>
    <name evidence="2" type="ORF">TcasGA2_TC008536</name>
</gene>
<accession>D7EI84</accession>
<dbReference type="AlphaFoldDB" id="D7EI84"/>
<sequence>MPFLVEMEPSSGRTFGGGTGVSRISHSRRSALGTAMPRVCDTFPQLPFVNHSTHETKNVDSARSEVYHERTTESKGVNSTPRRLQSAFDPV</sequence>
<protein>
    <submittedName>
        <fullName evidence="2">Uncharacterized protein</fullName>
    </submittedName>
</protein>
<feature type="region of interest" description="Disordered" evidence="1">
    <location>
        <begin position="51"/>
        <end position="91"/>
    </location>
</feature>
<name>D7EI84_TRICA</name>
<reference evidence="2 3" key="1">
    <citation type="journal article" date="2008" name="Nature">
        <title>The genome of the model beetle and pest Tribolium castaneum.</title>
        <authorList>
            <consortium name="Tribolium Genome Sequencing Consortium"/>
            <person name="Richards S."/>
            <person name="Gibbs R.A."/>
            <person name="Weinstock G.M."/>
            <person name="Brown S.J."/>
            <person name="Denell R."/>
            <person name="Beeman R.W."/>
            <person name="Gibbs R."/>
            <person name="Beeman R.W."/>
            <person name="Brown S.J."/>
            <person name="Bucher G."/>
            <person name="Friedrich M."/>
            <person name="Grimmelikhuijzen C.J."/>
            <person name="Klingler M."/>
            <person name="Lorenzen M."/>
            <person name="Richards S."/>
            <person name="Roth S."/>
            <person name="Schroder R."/>
            <person name="Tautz D."/>
            <person name="Zdobnov E.M."/>
            <person name="Muzny D."/>
            <person name="Gibbs R.A."/>
            <person name="Weinstock G.M."/>
            <person name="Attaway T."/>
            <person name="Bell S."/>
            <person name="Buhay C.J."/>
            <person name="Chandrabose M.N."/>
            <person name="Chavez D."/>
            <person name="Clerk-Blankenburg K.P."/>
            <person name="Cree A."/>
            <person name="Dao M."/>
            <person name="Davis C."/>
            <person name="Chacko J."/>
            <person name="Dinh H."/>
            <person name="Dugan-Rocha S."/>
            <person name="Fowler G."/>
            <person name="Garner T.T."/>
            <person name="Garnes J."/>
            <person name="Gnirke A."/>
            <person name="Hawes A."/>
            <person name="Hernandez J."/>
            <person name="Hines S."/>
            <person name="Holder M."/>
            <person name="Hume J."/>
            <person name="Jhangiani S.N."/>
            <person name="Joshi V."/>
            <person name="Khan Z.M."/>
            <person name="Jackson L."/>
            <person name="Kovar C."/>
            <person name="Kowis A."/>
            <person name="Lee S."/>
            <person name="Lewis L.R."/>
            <person name="Margolis J."/>
            <person name="Morgan M."/>
            <person name="Nazareth L.V."/>
            <person name="Nguyen N."/>
            <person name="Okwuonu G."/>
            <person name="Parker D."/>
            <person name="Richards S."/>
            <person name="Ruiz S.J."/>
            <person name="Santibanez J."/>
            <person name="Savard J."/>
            <person name="Scherer S.E."/>
            <person name="Schneider B."/>
            <person name="Sodergren E."/>
            <person name="Tautz D."/>
            <person name="Vattahil S."/>
            <person name="Villasana D."/>
            <person name="White C.S."/>
            <person name="Wright R."/>
            <person name="Park Y."/>
            <person name="Beeman R.W."/>
            <person name="Lord J."/>
            <person name="Oppert B."/>
            <person name="Lorenzen M."/>
            <person name="Brown S."/>
            <person name="Wang L."/>
            <person name="Savard J."/>
            <person name="Tautz D."/>
            <person name="Richards S."/>
            <person name="Weinstock G."/>
            <person name="Gibbs R.A."/>
            <person name="Liu Y."/>
            <person name="Worley K."/>
            <person name="Weinstock G."/>
            <person name="Elsik C.G."/>
            <person name="Reese J.T."/>
            <person name="Elhaik E."/>
            <person name="Landan G."/>
            <person name="Graur D."/>
            <person name="Arensburger P."/>
            <person name="Atkinson P."/>
            <person name="Beeman R.W."/>
            <person name="Beidler J."/>
            <person name="Brown S.J."/>
            <person name="Demuth J.P."/>
            <person name="Drury D.W."/>
            <person name="Du Y.Z."/>
            <person name="Fujiwara H."/>
            <person name="Lorenzen M."/>
            <person name="Maselli V."/>
            <person name="Osanai M."/>
            <person name="Park Y."/>
            <person name="Robertson H.M."/>
            <person name="Tu Z."/>
            <person name="Wang J.J."/>
            <person name="Wang S."/>
            <person name="Richards S."/>
            <person name="Song H."/>
            <person name="Zhang L."/>
            <person name="Sodergren E."/>
            <person name="Werner D."/>
            <person name="Stanke M."/>
            <person name="Morgenstern B."/>
            <person name="Solovyev V."/>
            <person name="Kosarev P."/>
            <person name="Brown G."/>
            <person name="Chen H.C."/>
            <person name="Ermolaeva O."/>
            <person name="Hlavina W."/>
            <person name="Kapustin Y."/>
            <person name="Kiryutin B."/>
            <person name="Kitts P."/>
            <person name="Maglott D."/>
            <person name="Pruitt K."/>
            <person name="Sapojnikov V."/>
            <person name="Souvorov A."/>
            <person name="Mackey A.J."/>
            <person name="Waterhouse R.M."/>
            <person name="Wyder S."/>
            <person name="Zdobnov E.M."/>
            <person name="Zdobnov E.M."/>
            <person name="Wyder S."/>
            <person name="Kriventseva E.V."/>
            <person name="Kadowaki T."/>
            <person name="Bork P."/>
            <person name="Aranda M."/>
            <person name="Bao R."/>
            <person name="Beermann A."/>
            <person name="Berns N."/>
            <person name="Bolognesi R."/>
            <person name="Bonneton F."/>
            <person name="Bopp D."/>
            <person name="Brown S.J."/>
            <person name="Bucher G."/>
            <person name="Butts T."/>
            <person name="Chaumot A."/>
            <person name="Denell R.E."/>
            <person name="Ferrier D.E."/>
            <person name="Friedrich M."/>
            <person name="Gordon C.M."/>
            <person name="Jindra M."/>
            <person name="Klingler M."/>
            <person name="Lan Q."/>
            <person name="Lattorff H.M."/>
            <person name="Laudet V."/>
            <person name="von Levetsow C."/>
            <person name="Liu Z."/>
            <person name="Lutz R."/>
            <person name="Lynch J.A."/>
            <person name="da Fonseca R.N."/>
            <person name="Posnien N."/>
            <person name="Reuter R."/>
            <person name="Roth S."/>
            <person name="Savard J."/>
            <person name="Schinko J.B."/>
            <person name="Schmitt C."/>
            <person name="Schoppmeier M."/>
            <person name="Schroder R."/>
            <person name="Shippy T.D."/>
            <person name="Simonnet F."/>
            <person name="Marques-Souza H."/>
            <person name="Tautz D."/>
            <person name="Tomoyasu Y."/>
            <person name="Trauner J."/>
            <person name="Van der Zee M."/>
            <person name="Vervoort M."/>
            <person name="Wittkopp N."/>
            <person name="Wimmer E.A."/>
            <person name="Yang X."/>
            <person name="Jones A.K."/>
            <person name="Sattelle D.B."/>
            <person name="Ebert P.R."/>
            <person name="Nelson D."/>
            <person name="Scott J.G."/>
            <person name="Beeman R.W."/>
            <person name="Muthukrishnan S."/>
            <person name="Kramer K.J."/>
            <person name="Arakane Y."/>
            <person name="Beeman R.W."/>
            <person name="Zhu Q."/>
            <person name="Hogenkamp D."/>
            <person name="Dixit R."/>
            <person name="Oppert B."/>
            <person name="Jiang H."/>
            <person name="Zou Z."/>
            <person name="Marshall J."/>
            <person name="Elpidina E."/>
            <person name="Vinokurov K."/>
            <person name="Oppert C."/>
            <person name="Zou Z."/>
            <person name="Evans J."/>
            <person name="Lu Z."/>
            <person name="Zhao P."/>
            <person name="Sumathipala N."/>
            <person name="Altincicek B."/>
            <person name="Vilcinskas A."/>
            <person name="Williams M."/>
            <person name="Hultmark D."/>
            <person name="Hetru C."/>
            <person name="Jiang H."/>
            <person name="Grimmelikhuijzen C.J."/>
            <person name="Hauser F."/>
            <person name="Cazzamali G."/>
            <person name="Williamson M."/>
            <person name="Park Y."/>
            <person name="Li B."/>
            <person name="Tanaka Y."/>
            <person name="Predel R."/>
            <person name="Neupert S."/>
            <person name="Schachtner J."/>
            <person name="Verleyen P."/>
            <person name="Raible F."/>
            <person name="Bork P."/>
            <person name="Friedrich M."/>
            <person name="Walden K.K."/>
            <person name="Robertson H.M."/>
            <person name="Angeli S."/>
            <person name="Foret S."/>
            <person name="Bucher G."/>
            <person name="Schuetz S."/>
            <person name="Maleszka R."/>
            <person name="Wimmer E.A."/>
            <person name="Beeman R.W."/>
            <person name="Lorenzen M."/>
            <person name="Tomoyasu Y."/>
            <person name="Miller S.C."/>
            <person name="Grossmann D."/>
            <person name="Bucher G."/>
        </authorList>
    </citation>
    <scope>NUCLEOTIDE SEQUENCE [LARGE SCALE GENOMIC DNA]</scope>
    <source>
        <strain evidence="2 3">Georgia GA2</strain>
    </source>
</reference>
<evidence type="ECO:0000313" key="2">
    <source>
        <dbReference type="EMBL" id="EFA11672.1"/>
    </source>
</evidence>
<feature type="region of interest" description="Disordered" evidence="1">
    <location>
        <begin position="1"/>
        <end position="23"/>
    </location>
</feature>
<dbReference type="Proteomes" id="UP000007266">
    <property type="component" value="Unassembled WGS sequence"/>
</dbReference>
<dbReference type="EMBL" id="KQ972669">
    <property type="protein sequence ID" value="EFA11672.1"/>
    <property type="molecule type" value="Genomic_DNA"/>
</dbReference>
<feature type="compositionally biased region" description="Basic and acidic residues" evidence="1">
    <location>
        <begin position="52"/>
        <end position="73"/>
    </location>
</feature>
<dbReference type="HOGENOM" id="CLU_2429938_0_0_1"/>
<organism evidence="2 3">
    <name type="scientific">Tribolium castaneum</name>
    <name type="common">Red flour beetle</name>
    <dbReference type="NCBI Taxonomy" id="7070"/>
    <lineage>
        <taxon>Eukaryota</taxon>
        <taxon>Metazoa</taxon>
        <taxon>Ecdysozoa</taxon>
        <taxon>Arthropoda</taxon>
        <taxon>Hexapoda</taxon>
        <taxon>Insecta</taxon>
        <taxon>Pterygota</taxon>
        <taxon>Neoptera</taxon>
        <taxon>Endopterygota</taxon>
        <taxon>Coleoptera</taxon>
        <taxon>Polyphaga</taxon>
        <taxon>Cucujiformia</taxon>
        <taxon>Tenebrionidae</taxon>
        <taxon>Tenebrionidae incertae sedis</taxon>
        <taxon>Tribolium</taxon>
    </lineage>
</organism>
<reference evidence="2 3" key="2">
    <citation type="journal article" date="2010" name="Nucleic Acids Res.">
        <title>BeetleBase in 2010: revisions to provide comprehensive genomic information for Tribolium castaneum.</title>
        <authorList>
            <person name="Kim H.S."/>
            <person name="Murphy T."/>
            <person name="Xia J."/>
            <person name="Caragea D."/>
            <person name="Park Y."/>
            <person name="Beeman R.W."/>
            <person name="Lorenzen M.D."/>
            <person name="Butcher S."/>
            <person name="Manak J.R."/>
            <person name="Brown S.J."/>
        </authorList>
    </citation>
    <scope>NUCLEOTIDE SEQUENCE [LARGE SCALE GENOMIC DNA]</scope>
    <source>
        <strain evidence="2 3">Georgia GA2</strain>
    </source>
</reference>
<dbReference type="InParanoid" id="D7EI84"/>
<evidence type="ECO:0000256" key="1">
    <source>
        <dbReference type="SAM" id="MobiDB-lite"/>
    </source>
</evidence>